<evidence type="ECO:0000313" key="3">
    <source>
        <dbReference type="EMBL" id="ATW25706.1"/>
    </source>
</evidence>
<dbReference type="NCBIfam" id="TIGR00762">
    <property type="entry name" value="DegV"/>
    <property type="match status" value="1"/>
</dbReference>
<dbReference type="Gene3D" id="3.30.1180.10">
    <property type="match status" value="1"/>
</dbReference>
<name>A0A3G1KTE2_FORW1</name>
<reference evidence="3 4" key="1">
    <citation type="submission" date="2016-10" db="EMBL/GenBank/DDBJ databases">
        <title>Complete Genome Sequence of Peptococcaceae strain DCMF.</title>
        <authorList>
            <person name="Edwards R.J."/>
            <person name="Holland S.I."/>
            <person name="Deshpande N.P."/>
            <person name="Wong Y.K."/>
            <person name="Ertan H."/>
            <person name="Manefield M."/>
            <person name="Russell T.L."/>
            <person name="Lee M.J."/>
        </authorList>
    </citation>
    <scope>NUCLEOTIDE SEQUENCE [LARGE SCALE GENOMIC DNA]</scope>
    <source>
        <strain evidence="3 4">DCMF</strain>
    </source>
</reference>
<dbReference type="OrthoDB" id="9780216at2"/>
<protein>
    <submittedName>
        <fullName evidence="3">Fatty acid-binding protein DegV</fullName>
    </submittedName>
</protein>
<dbReference type="RefSeq" id="WP_148134971.1">
    <property type="nucleotide sequence ID" value="NZ_CP017634.1"/>
</dbReference>
<gene>
    <name evidence="3" type="ORF">DCMF_13875</name>
</gene>
<dbReference type="KEGG" id="fwa:DCMF_13875"/>
<comment type="function">
    <text evidence="1">May bind long-chain fatty acids, such as palmitate, and may play a role in lipid transport or fatty acid metabolism.</text>
</comment>
<dbReference type="AlphaFoldDB" id="A0A3G1KTE2"/>
<proteinExistence type="predicted"/>
<dbReference type="SUPFAM" id="SSF82549">
    <property type="entry name" value="DAK1/DegV-like"/>
    <property type="match status" value="1"/>
</dbReference>
<keyword evidence="4" id="KW-1185">Reference proteome</keyword>
<dbReference type="PANTHER" id="PTHR33434">
    <property type="entry name" value="DEGV DOMAIN-CONTAINING PROTEIN DR_1986-RELATED"/>
    <property type="match status" value="1"/>
</dbReference>
<dbReference type="InterPro" id="IPR043168">
    <property type="entry name" value="DegV_C"/>
</dbReference>
<sequence length="288" mass="32023">MKTVIIGDSCSDLPANYIHQHEIPIVHYLYLFQGKEYFDDFGTGMSYQSFYNGLRAGEMPTTSQVNIHTFTEIFTKYVQQGADLVFLSFSSALSSTFTNAVAARKMVLEQYPEREITVIDTKSASLGEGLILHYALEMLHQGASKEEIVDWVENNKLRMNHWFTVEDLEHLRRGGRVSGAAAFVGTVLNIKPILHVDDAGRLIPVMKVRGRKKSIKTLADMAAERIVDPENQIIGISHGDCPEDAFSLQEAIQERIPVKGFLINHVGPVIGAHSGPGTLAVFFLGTQR</sequence>
<evidence type="ECO:0000313" key="4">
    <source>
        <dbReference type="Proteomes" id="UP000323521"/>
    </source>
</evidence>
<accession>A0A3G1KTE2</accession>
<dbReference type="Gene3D" id="3.40.50.10170">
    <property type="match status" value="1"/>
</dbReference>
<dbReference type="PANTHER" id="PTHR33434:SF3">
    <property type="entry name" value="DEGV DOMAIN-CONTAINING PROTEIN YITS"/>
    <property type="match status" value="1"/>
</dbReference>
<evidence type="ECO:0000256" key="2">
    <source>
        <dbReference type="ARBA" id="ARBA00023121"/>
    </source>
</evidence>
<dbReference type="Pfam" id="PF02645">
    <property type="entry name" value="DegV"/>
    <property type="match status" value="1"/>
</dbReference>
<keyword evidence="2" id="KW-0446">Lipid-binding</keyword>
<dbReference type="Proteomes" id="UP000323521">
    <property type="component" value="Chromosome"/>
</dbReference>
<dbReference type="InterPro" id="IPR050270">
    <property type="entry name" value="DegV_domain_contain"/>
</dbReference>
<dbReference type="GO" id="GO:0008289">
    <property type="term" value="F:lipid binding"/>
    <property type="evidence" value="ECO:0007669"/>
    <property type="project" value="UniProtKB-KW"/>
</dbReference>
<dbReference type="InterPro" id="IPR003797">
    <property type="entry name" value="DegV"/>
</dbReference>
<organism evidence="3 4">
    <name type="scientific">Formimonas warabiya</name>
    <dbReference type="NCBI Taxonomy" id="1761012"/>
    <lineage>
        <taxon>Bacteria</taxon>
        <taxon>Bacillati</taxon>
        <taxon>Bacillota</taxon>
        <taxon>Clostridia</taxon>
        <taxon>Eubacteriales</taxon>
        <taxon>Peptococcaceae</taxon>
        <taxon>Candidatus Formimonas</taxon>
    </lineage>
</organism>
<dbReference type="EMBL" id="CP017634">
    <property type="protein sequence ID" value="ATW25706.1"/>
    <property type="molecule type" value="Genomic_DNA"/>
</dbReference>
<dbReference type="PROSITE" id="PS51482">
    <property type="entry name" value="DEGV"/>
    <property type="match status" value="1"/>
</dbReference>
<evidence type="ECO:0000256" key="1">
    <source>
        <dbReference type="ARBA" id="ARBA00003238"/>
    </source>
</evidence>